<gene>
    <name evidence="2" type="ORF">DZC30_19460</name>
</gene>
<dbReference type="PANTHER" id="PTHR13696:SF98">
    <property type="entry name" value="PLASMID PARTITION PROTEIN A"/>
    <property type="match status" value="1"/>
</dbReference>
<dbReference type="CDD" id="cd02042">
    <property type="entry name" value="ParAB_family"/>
    <property type="match status" value="1"/>
</dbReference>
<dbReference type="EMBL" id="QURR01000032">
    <property type="protein sequence ID" value="RGE40929.1"/>
    <property type="molecule type" value="Genomic_DNA"/>
</dbReference>
<proteinExistence type="predicted"/>
<dbReference type="RefSeq" id="WP_158386830.1">
    <property type="nucleotide sequence ID" value="NZ_MT011984.1"/>
</dbReference>
<dbReference type="Proteomes" id="UP000261948">
    <property type="component" value="Unassembled WGS sequence"/>
</dbReference>
<dbReference type="InterPro" id="IPR050678">
    <property type="entry name" value="DNA_Partitioning_ATPase"/>
</dbReference>
<dbReference type="PANTHER" id="PTHR13696">
    <property type="entry name" value="P-LOOP CONTAINING NUCLEOSIDE TRIPHOSPHATE HYDROLASE"/>
    <property type="match status" value="1"/>
</dbReference>
<comment type="caution">
    <text evidence="2">The sequence shown here is derived from an EMBL/GenBank/DDBJ whole genome shotgun (WGS) entry which is preliminary data.</text>
</comment>
<sequence>MEVKLDELVNPDDVTLEVFSDISDHSKSALITGRQKMLHPNEHKQAPLVSMMEIAQVFDHDYDKLRKRFKYKTRSDENQLNGWIRESDGSISEYDGKTKARVYYKISEIAQIVRAVFPECIRPEGVDGIVVTICNFKGGVTKSTSTLTYAQVLTLRGLKVCVIDLDPQGTTTKWLTTHYITAQESCHKVFSEQAGSLRDYVQPTYWPNIDFIPSHGVLQNVESHFHNLLKSNGPEAVQYFPSEVLKLKSSYDVILIDTPPSLNNLTLSAMFSSDGLVMPLVPSNPDIESASEFWKLYIDTCKVMGVKPTDKLFDFVRIMISKSENTTTSNQNMVQWIKMSYPGRVMATEIPKSAAVARAADAFGTVFDEPKELARGAKHSRDQMKSVYCRATGELAQLIYGIWTRKVKRKLYLEQQGL</sequence>
<dbReference type="SUPFAM" id="SSF52540">
    <property type="entry name" value="P-loop containing nucleoside triphosphate hydrolases"/>
    <property type="match status" value="1"/>
</dbReference>
<feature type="domain" description="AAA" evidence="1">
    <location>
        <begin position="130"/>
        <end position="295"/>
    </location>
</feature>
<dbReference type="Gene3D" id="3.40.50.300">
    <property type="entry name" value="P-loop containing nucleotide triphosphate hydrolases"/>
    <property type="match status" value="1"/>
</dbReference>
<name>A0A373FC05_COMTE</name>
<evidence type="ECO:0000259" key="1">
    <source>
        <dbReference type="Pfam" id="PF13614"/>
    </source>
</evidence>
<dbReference type="Pfam" id="PF13614">
    <property type="entry name" value="AAA_31"/>
    <property type="match status" value="1"/>
</dbReference>
<keyword evidence="3" id="KW-1185">Reference proteome</keyword>
<evidence type="ECO:0000313" key="2">
    <source>
        <dbReference type="EMBL" id="RGE40929.1"/>
    </source>
</evidence>
<organism evidence="2 3">
    <name type="scientific">Comamonas testosteroni</name>
    <name type="common">Pseudomonas testosteroni</name>
    <dbReference type="NCBI Taxonomy" id="285"/>
    <lineage>
        <taxon>Bacteria</taxon>
        <taxon>Pseudomonadati</taxon>
        <taxon>Pseudomonadota</taxon>
        <taxon>Betaproteobacteria</taxon>
        <taxon>Burkholderiales</taxon>
        <taxon>Comamonadaceae</taxon>
        <taxon>Comamonas</taxon>
    </lineage>
</organism>
<dbReference type="InterPro" id="IPR025669">
    <property type="entry name" value="AAA_dom"/>
</dbReference>
<protein>
    <submittedName>
        <fullName evidence="2">ParA family protein</fullName>
    </submittedName>
</protein>
<dbReference type="OrthoDB" id="8950613at2"/>
<evidence type="ECO:0000313" key="3">
    <source>
        <dbReference type="Proteomes" id="UP000261948"/>
    </source>
</evidence>
<reference evidence="2 3" key="1">
    <citation type="submission" date="2018-08" db="EMBL/GenBank/DDBJ databases">
        <title>Comamonas testosteroni strain SWCO2.</title>
        <authorList>
            <person name="Jiang N."/>
            <person name="Zhang X.Z."/>
        </authorList>
    </citation>
    <scope>NUCLEOTIDE SEQUENCE [LARGE SCALE GENOMIC DNA]</scope>
    <source>
        <strain evidence="2 3">SWCO2</strain>
    </source>
</reference>
<dbReference type="AlphaFoldDB" id="A0A373FC05"/>
<dbReference type="InterPro" id="IPR027417">
    <property type="entry name" value="P-loop_NTPase"/>
</dbReference>
<accession>A0A373FC05</accession>